<feature type="binding site" evidence="2">
    <location>
        <position position="37"/>
    </location>
    <ligand>
        <name>substrate</name>
    </ligand>
</feature>
<dbReference type="NCBIfam" id="NF006961">
    <property type="entry name" value="PRK09438.1"/>
    <property type="match status" value="1"/>
</dbReference>
<name>A0A495RJF9_9GAMM</name>
<feature type="binding site" evidence="3">
    <location>
        <position position="114"/>
    </location>
    <ligand>
        <name>Mg(2+)</name>
        <dbReference type="ChEBI" id="CHEBI:18420"/>
    </ligand>
</feature>
<dbReference type="PANTHER" id="PTHR21340:SF0">
    <property type="entry name" value="BIS(5'-NUCLEOSYL)-TETRAPHOSPHATASE [ASYMMETRICAL]"/>
    <property type="match status" value="1"/>
</dbReference>
<comment type="caution">
    <text evidence="5">The sequence shown here is derived from an EMBL/GenBank/DDBJ whole genome shotgun (WGS) entry which is preliminary data.</text>
</comment>
<dbReference type="GO" id="GO:0004081">
    <property type="term" value="F:bis(5'-nucleosyl)-tetraphosphatase (asymmetrical) activity"/>
    <property type="evidence" value="ECO:0007669"/>
    <property type="project" value="TreeGrafter"/>
</dbReference>
<feature type="binding site" evidence="3">
    <location>
        <position position="57"/>
    </location>
    <ligand>
        <name>Mg(2+)</name>
        <dbReference type="ChEBI" id="CHEBI:18420"/>
    </ligand>
</feature>
<dbReference type="GO" id="GO:0006754">
    <property type="term" value="P:ATP biosynthetic process"/>
    <property type="evidence" value="ECO:0007669"/>
    <property type="project" value="TreeGrafter"/>
</dbReference>
<evidence type="ECO:0000313" key="6">
    <source>
        <dbReference type="Proteomes" id="UP000278542"/>
    </source>
</evidence>
<dbReference type="InterPro" id="IPR020084">
    <property type="entry name" value="NUDIX_hydrolase_CS"/>
</dbReference>
<dbReference type="PROSITE" id="PS51462">
    <property type="entry name" value="NUDIX"/>
    <property type="match status" value="1"/>
</dbReference>
<keyword evidence="3" id="KW-0460">Magnesium</keyword>
<dbReference type="OrthoDB" id="7066556at2"/>
<proteinExistence type="predicted"/>
<sequence>MNYKNPESVLVVIYCQTTHRCLMMQRQDDPSFWQSVTGSLEVNEIPYQTALREVHEETGIDIIKHHYQLIDTRYSVEFEIFAQFRHRYAPGVTINKEHWFYLNLPQEITPVLTEHLNFDWLPFDQAAQLTPSWNNSQAITQITQWINL</sequence>
<dbReference type="GO" id="GO:0006167">
    <property type="term" value="P:AMP biosynthetic process"/>
    <property type="evidence" value="ECO:0007669"/>
    <property type="project" value="TreeGrafter"/>
</dbReference>
<dbReference type="GO" id="GO:0046656">
    <property type="term" value="P:folic acid biosynthetic process"/>
    <property type="evidence" value="ECO:0007669"/>
    <property type="project" value="InterPro"/>
</dbReference>
<dbReference type="PANTHER" id="PTHR21340">
    <property type="entry name" value="DIADENOSINE 5,5-P1,P4-TETRAPHOSPHATE PYROPHOSPHOHYDROLASE MUTT"/>
    <property type="match status" value="1"/>
</dbReference>
<dbReference type="GO" id="GO:0019177">
    <property type="term" value="F:dihydroneopterin triphosphate pyrophosphohydrolase activity"/>
    <property type="evidence" value="ECO:0007669"/>
    <property type="project" value="InterPro"/>
</dbReference>
<evidence type="ECO:0000256" key="3">
    <source>
        <dbReference type="PIRSR" id="PIRSR603564-2"/>
    </source>
</evidence>
<dbReference type="RefSeq" id="WP_121144553.1">
    <property type="nucleotide sequence ID" value="NZ_RBWY01000001.1"/>
</dbReference>
<dbReference type="GO" id="GO:0046872">
    <property type="term" value="F:metal ion binding"/>
    <property type="evidence" value="ECO:0007669"/>
    <property type="project" value="UniProtKB-KW"/>
</dbReference>
<comment type="cofactor">
    <cofactor evidence="3">
        <name>Mg(2+)</name>
        <dbReference type="ChEBI" id="CHEBI:18420"/>
    </cofactor>
    <text evidence="3">Binds 1 Mg(2+) ion per subunit.</text>
</comment>
<dbReference type="GO" id="GO:0008828">
    <property type="term" value="F:dATP diphosphatase activity"/>
    <property type="evidence" value="ECO:0007669"/>
    <property type="project" value="InterPro"/>
</dbReference>
<organism evidence="5 6">
    <name type="scientific">Orbus hercynius</name>
    <dbReference type="NCBI Taxonomy" id="593135"/>
    <lineage>
        <taxon>Bacteria</taxon>
        <taxon>Pseudomonadati</taxon>
        <taxon>Pseudomonadota</taxon>
        <taxon>Gammaproteobacteria</taxon>
        <taxon>Orbales</taxon>
        <taxon>Orbaceae</taxon>
        <taxon>Orbus</taxon>
    </lineage>
</organism>
<dbReference type="Gene3D" id="3.90.79.10">
    <property type="entry name" value="Nucleoside Triphosphate Pyrophosphohydrolase"/>
    <property type="match status" value="1"/>
</dbReference>
<keyword evidence="1" id="KW-0378">Hydrolase</keyword>
<dbReference type="InterPro" id="IPR003564">
    <property type="entry name" value="DHNTPase"/>
</dbReference>
<keyword evidence="3" id="KW-0479">Metal-binding</keyword>
<evidence type="ECO:0000259" key="4">
    <source>
        <dbReference type="PROSITE" id="PS51462"/>
    </source>
</evidence>
<dbReference type="Proteomes" id="UP000278542">
    <property type="component" value="Unassembled WGS sequence"/>
</dbReference>
<feature type="binding site" evidence="2">
    <location>
        <position position="4"/>
    </location>
    <ligand>
        <name>substrate</name>
    </ligand>
</feature>
<feature type="binding site" evidence="2">
    <location>
        <position position="26"/>
    </location>
    <ligand>
        <name>substrate</name>
    </ligand>
</feature>
<gene>
    <name evidence="5" type="ORF">DES39_0914</name>
</gene>
<dbReference type="PRINTS" id="PR01404">
    <property type="entry name" value="NPPPHYDRLASE"/>
</dbReference>
<dbReference type="Pfam" id="PF00293">
    <property type="entry name" value="NUDIX"/>
    <property type="match status" value="1"/>
</dbReference>
<dbReference type="PROSITE" id="PS00893">
    <property type="entry name" value="NUDIX_BOX"/>
    <property type="match status" value="1"/>
</dbReference>
<dbReference type="SUPFAM" id="SSF55811">
    <property type="entry name" value="Nudix"/>
    <property type="match status" value="1"/>
</dbReference>
<feature type="domain" description="Nudix hydrolase" evidence="4">
    <location>
        <begin position="4"/>
        <end position="143"/>
    </location>
</feature>
<dbReference type="CDD" id="cd04664">
    <property type="entry name" value="NUDIX_DHNTPase_like"/>
    <property type="match status" value="1"/>
</dbReference>
<evidence type="ECO:0000313" key="5">
    <source>
        <dbReference type="EMBL" id="RKS87673.1"/>
    </source>
</evidence>
<protein>
    <submittedName>
        <fullName evidence="5">Dihydroneopterin triphosphate pyrophosphatase</fullName>
    </submittedName>
</protein>
<evidence type="ECO:0000256" key="2">
    <source>
        <dbReference type="PIRSR" id="PIRSR603564-1"/>
    </source>
</evidence>
<dbReference type="InterPro" id="IPR051325">
    <property type="entry name" value="Nudix_hydrolase_domain"/>
</dbReference>
<keyword evidence="6" id="KW-1185">Reference proteome</keyword>
<feature type="binding site" evidence="3">
    <location>
        <position position="53"/>
    </location>
    <ligand>
        <name>Mg(2+)</name>
        <dbReference type="ChEBI" id="CHEBI:18420"/>
    </ligand>
</feature>
<dbReference type="AlphaFoldDB" id="A0A495RJF9"/>
<dbReference type="EMBL" id="RBWY01000001">
    <property type="protein sequence ID" value="RKS87673.1"/>
    <property type="molecule type" value="Genomic_DNA"/>
</dbReference>
<dbReference type="InterPro" id="IPR000086">
    <property type="entry name" value="NUDIX_hydrolase_dom"/>
</dbReference>
<dbReference type="InterPro" id="IPR015797">
    <property type="entry name" value="NUDIX_hydrolase-like_dom_sf"/>
</dbReference>
<accession>A0A495RJF9</accession>
<feature type="binding site" evidence="2">
    <location>
        <position position="132"/>
    </location>
    <ligand>
        <name>substrate</name>
    </ligand>
</feature>
<evidence type="ECO:0000256" key="1">
    <source>
        <dbReference type="ARBA" id="ARBA00022801"/>
    </source>
</evidence>
<feature type="binding site" evidence="2">
    <location>
        <begin position="78"/>
        <end position="81"/>
    </location>
    <ligand>
        <name>substrate</name>
    </ligand>
</feature>
<reference evidence="5 6" key="1">
    <citation type="submission" date="2018-10" db="EMBL/GenBank/DDBJ databases">
        <title>Genomic Encyclopedia of Type Strains, Phase IV (KMG-IV): sequencing the most valuable type-strain genomes for metagenomic binning, comparative biology and taxonomic classification.</title>
        <authorList>
            <person name="Goeker M."/>
        </authorList>
    </citation>
    <scope>NUCLEOTIDE SEQUENCE [LARGE SCALE GENOMIC DNA]</scope>
    <source>
        <strain evidence="5 6">DSM 22228</strain>
    </source>
</reference>